<dbReference type="Proteomes" id="UP000805193">
    <property type="component" value="Unassembled WGS sequence"/>
</dbReference>
<dbReference type="EMBL" id="JABSTQ010011195">
    <property type="protein sequence ID" value="KAG0414179.1"/>
    <property type="molecule type" value="Genomic_DNA"/>
</dbReference>
<reference evidence="1 2" key="1">
    <citation type="journal article" date="2020" name="Cell">
        <title>Large-Scale Comparative Analyses of Tick Genomes Elucidate Their Genetic Diversity and Vector Capacities.</title>
        <authorList>
            <consortium name="Tick Genome and Microbiome Consortium (TIGMIC)"/>
            <person name="Jia N."/>
            <person name="Wang J."/>
            <person name="Shi W."/>
            <person name="Du L."/>
            <person name="Sun Y."/>
            <person name="Zhan W."/>
            <person name="Jiang J.F."/>
            <person name="Wang Q."/>
            <person name="Zhang B."/>
            <person name="Ji P."/>
            <person name="Bell-Sakyi L."/>
            <person name="Cui X.M."/>
            <person name="Yuan T.T."/>
            <person name="Jiang B.G."/>
            <person name="Yang W.F."/>
            <person name="Lam T.T."/>
            <person name="Chang Q.C."/>
            <person name="Ding S.J."/>
            <person name="Wang X.J."/>
            <person name="Zhu J.G."/>
            <person name="Ruan X.D."/>
            <person name="Zhao L."/>
            <person name="Wei J.T."/>
            <person name="Ye R.Z."/>
            <person name="Que T.C."/>
            <person name="Du C.H."/>
            <person name="Zhou Y.H."/>
            <person name="Cheng J.X."/>
            <person name="Dai P.F."/>
            <person name="Guo W.B."/>
            <person name="Han X.H."/>
            <person name="Huang E.J."/>
            <person name="Li L.F."/>
            <person name="Wei W."/>
            <person name="Gao Y.C."/>
            <person name="Liu J.Z."/>
            <person name="Shao H.Z."/>
            <person name="Wang X."/>
            <person name="Wang C.C."/>
            <person name="Yang T.C."/>
            <person name="Huo Q.B."/>
            <person name="Li W."/>
            <person name="Chen H.Y."/>
            <person name="Chen S.E."/>
            <person name="Zhou L.G."/>
            <person name="Ni X.B."/>
            <person name="Tian J.H."/>
            <person name="Sheng Y."/>
            <person name="Liu T."/>
            <person name="Pan Y.S."/>
            <person name="Xia L.Y."/>
            <person name="Li J."/>
            <person name="Zhao F."/>
            <person name="Cao W.C."/>
        </authorList>
    </citation>
    <scope>NUCLEOTIDE SEQUENCE [LARGE SCALE GENOMIC DNA]</scope>
    <source>
        <strain evidence="1">Iper-2018</strain>
    </source>
</reference>
<keyword evidence="2" id="KW-1185">Reference proteome</keyword>
<comment type="caution">
    <text evidence="1">The sequence shown here is derived from an EMBL/GenBank/DDBJ whole genome shotgun (WGS) entry which is preliminary data.</text>
</comment>
<evidence type="ECO:0000313" key="1">
    <source>
        <dbReference type="EMBL" id="KAG0414179.1"/>
    </source>
</evidence>
<organism evidence="1 2">
    <name type="scientific">Ixodes persulcatus</name>
    <name type="common">Taiga tick</name>
    <dbReference type="NCBI Taxonomy" id="34615"/>
    <lineage>
        <taxon>Eukaryota</taxon>
        <taxon>Metazoa</taxon>
        <taxon>Ecdysozoa</taxon>
        <taxon>Arthropoda</taxon>
        <taxon>Chelicerata</taxon>
        <taxon>Arachnida</taxon>
        <taxon>Acari</taxon>
        <taxon>Parasitiformes</taxon>
        <taxon>Ixodida</taxon>
        <taxon>Ixodoidea</taxon>
        <taxon>Ixodidae</taxon>
        <taxon>Ixodinae</taxon>
        <taxon>Ixodes</taxon>
    </lineage>
</organism>
<name>A0AC60P4M3_IXOPE</name>
<accession>A0AC60P4M3</accession>
<protein>
    <submittedName>
        <fullName evidence="1">Uncharacterized protein</fullName>
    </submittedName>
</protein>
<gene>
    <name evidence="1" type="ORF">HPB47_008679</name>
</gene>
<proteinExistence type="predicted"/>
<sequence>MATLTYGALLLRSPTERVFRDHRDAFDVSEARFVGEYRLTKGAARWLCDELRGKLQRRREGPLVLTVENQVLLALRFYAAGGFQGTVASDENSAVHQCTVSHVLHEVTNAIIDHLGPSWRCIGMSKNRFRCLQRYRALHYDPDRACNIATACAILHNVCLYSTIPEPSPEPLVSEESDSEDSESDSSDSHTNTRSLRDRGLAVRKRKMSTAEIPEPQRTVAGIATLVAALTTRLPPLATEEVDLRHSERSDSPDLDPLGPADEPHAWLGRPTEGRPREVDPALLDFLKEHWGSEGRTERCRAALTSFPRPRLPFATVPELNPEMKALAKERSRRPEGGSEGPANVLARDQALREGQDAVAAAMGPLVGLLEIGLSEEL</sequence>
<evidence type="ECO:0000313" key="2">
    <source>
        <dbReference type="Proteomes" id="UP000805193"/>
    </source>
</evidence>